<dbReference type="PANTHER" id="PTHR46268">
    <property type="entry name" value="STRESS RESPONSE PROTEIN NHAX"/>
    <property type="match status" value="1"/>
</dbReference>
<dbReference type="InterPro" id="IPR014729">
    <property type="entry name" value="Rossmann-like_a/b/a_fold"/>
</dbReference>
<protein>
    <submittedName>
        <fullName evidence="3">Universal stress protein UspA-like protein</fullName>
    </submittedName>
</protein>
<sequence>MGRLTRTVLVPTEGSSLSMKALETALTDYPDAAIVVSHVMDPIGSGLSLLDVMRPTFDDGSPPGSVSPEYWREWHEKAESKARAVLGDARAIAAEHDRSVETVLEFGEPDDVILEYAEDHDIDRIVMGSHCRTGAERFLLGSVAETVVKRAPVPVLIVR</sequence>
<reference evidence="3 4" key="1">
    <citation type="submission" date="2012-11" db="EMBL/GenBank/DDBJ databases">
        <title>FINISHED of Natronococcus occultus SP4, DSM 3396.</title>
        <authorList>
            <consortium name="DOE Joint Genome Institute"/>
            <person name="Eisen J."/>
            <person name="Huntemann M."/>
            <person name="Wei C.-L."/>
            <person name="Han J."/>
            <person name="Detter J.C."/>
            <person name="Han C."/>
            <person name="Tapia R."/>
            <person name="Chen A."/>
            <person name="Kyrpides N."/>
            <person name="Mavromatis K."/>
            <person name="Markowitz V."/>
            <person name="Szeto E."/>
            <person name="Ivanova N."/>
            <person name="Mikhailova N."/>
            <person name="Ovchinnikova G."/>
            <person name="Pagani I."/>
            <person name="Pati A."/>
            <person name="Goodwin L."/>
            <person name="Nordberg H.P."/>
            <person name="Cantor M.N."/>
            <person name="Hua S.X."/>
            <person name="Woyke T."/>
            <person name="Eisen J."/>
            <person name="Klenk H.-P."/>
            <person name="Klenk H.-P."/>
        </authorList>
    </citation>
    <scope>NUCLEOTIDE SEQUENCE [LARGE SCALE GENOMIC DNA]</scope>
    <source>
        <strain evidence="3 4">SP4</strain>
        <plasmid evidence="4">Plasmid 2</plasmid>
    </source>
</reference>
<keyword evidence="3" id="KW-0614">Plasmid</keyword>
<dbReference type="Proteomes" id="UP000010878">
    <property type="component" value="Plasmid 2"/>
</dbReference>
<dbReference type="PANTHER" id="PTHR46268:SF24">
    <property type="entry name" value="UNIVERSAL STRESS PROTEIN"/>
    <property type="match status" value="1"/>
</dbReference>
<dbReference type="KEGG" id="nou:Natoc_4190"/>
<evidence type="ECO:0000259" key="2">
    <source>
        <dbReference type="Pfam" id="PF00582"/>
    </source>
</evidence>
<dbReference type="HOGENOM" id="CLU_049301_11_4_2"/>
<keyword evidence="4" id="KW-1185">Reference proteome</keyword>
<dbReference type="AlphaFoldDB" id="L0K5T8"/>
<dbReference type="RefSeq" id="WP_015323321.1">
    <property type="nucleotide sequence ID" value="NC_019976.1"/>
</dbReference>
<dbReference type="InterPro" id="IPR006016">
    <property type="entry name" value="UspA"/>
</dbReference>
<dbReference type="Pfam" id="PF00582">
    <property type="entry name" value="Usp"/>
    <property type="match status" value="1"/>
</dbReference>
<accession>L0K5T8</accession>
<dbReference type="CDD" id="cd00293">
    <property type="entry name" value="USP-like"/>
    <property type="match status" value="1"/>
</dbReference>
<dbReference type="GeneID" id="14405917"/>
<comment type="similarity">
    <text evidence="1">Belongs to the universal stress protein A family.</text>
</comment>
<evidence type="ECO:0000313" key="4">
    <source>
        <dbReference type="Proteomes" id="UP000010878"/>
    </source>
</evidence>
<name>L0K5T8_9EURY</name>
<geneLocation type="plasmid" evidence="3">
    <name>2</name>
</geneLocation>
<evidence type="ECO:0000313" key="3">
    <source>
        <dbReference type="EMBL" id="AGB39890.1"/>
    </source>
</evidence>
<dbReference type="InterPro" id="IPR006015">
    <property type="entry name" value="Universal_stress_UspA"/>
</dbReference>
<evidence type="ECO:0000256" key="1">
    <source>
        <dbReference type="ARBA" id="ARBA00008791"/>
    </source>
</evidence>
<gene>
    <name evidence="3" type="ORF">Natoc_4190</name>
</gene>
<dbReference type="PRINTS" id="PR01438">
    <property type="entry name" value="UNVRSLSTRESS"/>
</dbReference>
<dbReference type="EMBL" id="CP003931">
    <property type="protein sequence ID" value="AGB39890.1"/>
    <property type="molecule type" value="Genomic_DNA"/>
</dbReference>
<feature type="domain" description="UspA" evidence="2">
    <location>
        <begin position="6"/>
        <end position="159"/>
    </location>
</feature>
<proteinExistence type="inferred from homology"/>
<dbReference type="SUPFAM" id="SSF52402">
    <property type="entry name" value="Adenine nucleotide alpha hydrolases-like"/>
    <property type="match status" value="1"/>
</dbReference>
<organism evidence="3 4">
    <name type="scientific">Natronococcus occultus SP4</name>
    <dbReference type="NCBI Taxonomy" id="694430"/>
    <lineage>
        <taxon>Archaea</taxon>
        <taxon>Methanobacteriati</taxon>
        <taxon>Methanobacteriota</taxon>
        <taxon>Stenosarchaea group</taxon>
        <taxon>Halobacteria</taxon>
        <taxon>Halobacteriales</taxon>
        <taxon>Natrialbaceae</taxon>
        <taxon>Natronococcus</taxon>
    </lineage>
</organism>
<dbReference type="Gene3D" id="3.40.50.620">
    <property type="entry name" value="HUPs"/>
    <property type="match status" value="1"/>
</dbReference>